<reference evidence="16" key="1">
    <citation type="submission" date="2025-08" db="UniProtKB">
        <authorList>
            <consortium name="RefSeq"/>
        </authorList>
    </citation>
    <scope>IDENTIFICATION</scope>
</reference>
<evidence type="ECO:0000256" key="13">
    <source>
        <dbReference type="SAM" id="Phobius"/>
    </source>
</evidence>
<dbReference type="PANTHER" id="PTHR10027">
    <property type="entry name" value="CALCIUM-ACTIVATED POTASSIUM CHANNEL ALPHA CHAIN"/>
    <property type="match status" value="1"/>
</dbReference>
<keyword evidence="6" id="KW-0630">Potassium</keyword>
<evidence type="ECO:0000256" key="3">
    <source>
        <dbReference type="ARBA" id="ARBA00022538"/>
    </source>
</evidence>
<accession>A0A3Q0G8L6</accession>
<sequence>MVDLESEVPPLPPRYRFRDLLLGDQGWQNDDRVQIEFYMNENTFKERLKLFFIKNQRSSLRIRLFNFSLKLLSCLLYIIRVLLDDPTQGYAWSPIIWVNRSLPLWGLQVSVALISLFETMLLTYLSYKGNIWEQILRIPFLLEIINAVPFIITIFWPALRNLFIPVFLNCWLAKHALENMINDLHRAIQRTQSAMFNQVLILISTLLCLIFTCICGIQHLERAGNKLTLFDSLYFCIVTFSTVGFGDVTPKIWPSKLLVVIMICVALVVLPIQFEQLAYLWMERQKSGGNYSRHRAQTEKHVVLCVSSLKIDLLMDFLNEFYAHPRLQDYYVVILCPTEMDAQVRRVLQIPMWSQRVIYLQGSALKDQDLLRAKMDDAEACFILSSRCEVDRTAADHQTILRAWAVKDFAPNCPLYVQILKPENKFHIKFADHVVCEEEFKYAMLALNCICPATSTLITLLVHTSRGQFGVCLIGVRREDNKNILLNPGPRYTMSSTDICFYINITKEENSAFKKQEENRKNNESKACYHGPSRLPVHSIIASMGTVAIDLQDTGCRSSSGPTLALPSEGSKGGRRPSIAPVLEVADSSSLQTCDLLSDQSEDEITPSDDETSAGSEYAKGYPPYSPYIGSSPTFCHLLHEKVPFCCLRLDKGCQHNYYEDAKAYGFKNKLIIVAAETAGNGLYNFIVPLRAYYRPKKELNPIVLLLDNPLDDLLRCGVTFAANMVVVDKESTMSAEEDYMADAKTIVNVQTLFRLFSSLSIITELTHPANMRFMQFRAKDCYSLALSKLEKKEREKGSNLAFMFRLPFAAGRVFSISMLDTLLYQSFVKDYMISITRLLLGLDTTPGSGFLCSMKITEDDLWIRTYARLYQKLCSSSGDIPIGIYRTESQKLTTSESREMASQSQISISVEEWEDTKDTKEQMKYRSNHRNSTSSDQSDHPLLRRKSMQWARRLSRKVPKHSGKTAEKISQQRMNLYRRSERQELAELVKNRMKHLGLSTAGYDEMNDHQNTLSYILINPSPDTRLELNDVVYLIRPDPLAYVPNTAPSRKNSFCNTVGQDTREETQL</sequence>
<dbReference type="FunFam" id="1.10.287.70:FF:000069">
    <property type="entry name" value="Potassium sodium-activated channel subfamily T member 1"/>
    <property type="match status" value="1"/>
</dbReference>
<name>A0A3Q0G8L6_ALLSI</name>
<dbReference type="SUPFAM" id="SSF81324">
    <property type="entry name" value="Voltage-gated potassium channels"/>
    <property type="match status" value="1"/>
</dbReference>
<evidence type="ECO:0000256" key="5">
    <source>
        <dbReference type="ARBA" id="ARBA00022826"/>
    </source>
</evidence>
<dbReference type="Pfam" id="PF03493">
    <property type="entry name" value="BK_channel_a"/>
    <property type="match status" value="1"/>
</dbReference>
<feature type="transmembrane region" description="Helical" evidence="13">
    <location>
        <begin position="199"/>
        <end position="220"/>
    </location>
</feature>
<feature type="domain" description="RCK N-terminal" evidence="14">
    <location>
        <begin position="299"/>
        <end position="435"/>
    </location>
</feature>
<dbReference type="Pfam" id="PF07885">
    <property type="entry name" value="Ion_trans_2"/>
    <property type="match status" value="1"/>
</dbReference>
<keyword evidence="10 16" id="KW-0407">Ion channel</keyword>
<evidence type="ECO:0000256" key="1">
    <source>
        <dbReference type="ARBA" id="ARBA00004651"/>
    </source>
</evidence>
<feature type="transmembrane region" description="Helical" evidence="13">
    <location>
        <begin position="257"/>
        <end position="282"/>
    </location>
</feature>
<keyword evidence="9 13" id="KW-0472">Membrane</keyword>
<evidence type="ECO:0000256" key="11">
    <source>
        <dbReference type="ARBA" id="ARBA00034430"/>
    </source>
</evidence>
<evidence type="ECO:0000256" key="9">
    <source>
        <dbReference type="ARBA" id="ARBA00023136"/>
    </source>
</evidence>
<dbReference type="Gene3D" id="1.10.287.70">
    <property type="match status" value="1"/>
</dbReference>
<keyword evidence="7 13" id="KW-1133">Transmembrane helix</keyword>
<gene>
    <name evidence="16" type="primary">KCNT2</name>
</gene>
<evidence type="ECO:0000256" key="10">
    <source>
        <dbReference type="ARBA" id="ARBA00023303"/>
    </source>
</evidence>
<keyword evidence="2" id="KW-0813">Transport</keyword>
<dbReference type="GeneID" id="102373627"/>
<keyword evidence="8" id="KW-0406">Ion transport</keyword>
<dbReference type="PANTHER" id="PTHR10027:SF9">
    <property type="entry name" value="POTASSIUM CHANNEL SUBFAMILY T MEMBER 2"/>
    <property type="match status" value="1"/>
</dbReference>
<feature type="transmembrane region" description="Helical" evidence="13">
    <location>
        <begin position="138"/>
        <end position="156"/>
    </location>
</feature>
<feature type="region of interest" description="Disordered" evidence="12">
    <location>
        <begin position="894"/>
        <end position="945"/>
    </location>
</feature>
<keyword evidence="3" id="KW-0633">Potassium transport</keyword>
<evidence type="ECO:0000313" key="15">
    <source>
        <dbReference type="Proteomes" id="UP000189705"/>
    </source>
</evidence>
<feature type="transmembrane region" description="Helical" evidence="13">
    <location>
        <begin position="64"/>
        <end position="83"/>
    </location>
</feature>
<dbReference type="CTD" id="343450"/>
<protein>
    <submittedName>
        <fullName evidence="16">Potassium channel subfamily T member 2 isoform X3</fullName>
    </submittedName>
</protein>
<dbReference type="InterPro" id="IPR036291">
    <property type="entry name" value="NAD(P)-bd_dom_sf"/>
</dbReference>
<evidence type="ECO:0000256" key="7">
    <source>
        <dbReference type="ARBA" id="ARBA00022989"/>
    </source>
</evidence>
<dbReference type="InterPro" id="IPR003929">
    <property type="entry name" value="K_chnl_BK_asu"/>
</dbReference>
<comment type="subcellular location">
    <subcellularLocation>
        <location evidence="1">Cell membrane</location>
        <topology evidence="1">Multi-pass membrane protein</topology>
    </subcellularLocation>
</comment>
<dbReference type="Pfam" id="PF22614">
    <property type="entry name" value="Slo-like_RCK"/>
    <property type="match status" value="2"/>
</dbReference>
<comment type="catalytic activity">
    <reaction evidence="11">
        <text>K(+)(in) = K(+)(out)</text>
        <dbReference type="Rhea" id="RHEA:29463"/>
        <dbReference type="ChEBI" id="CHEBI:29103"/>
    </reaction>
</comment>
<evidence type="ECO:0000256" key="2">
    <source>
        <dbReference type="ARBA" id="ARBA00022448"/>
    </source>
</evidence>
<evidence type="ECO:0000256" key="8">
    <source>
        <dbReference type="ARBA" id="ARBA00023065"/>
    </source>
</evidence>
<dbReference type="AlphaFoldDB" id="A0A3Q0G8L6"/>
<keyword evidence="4 13" id="KW-0812">Transmembrane</keyword>
<dbReference type="Proteomes" id="UP000189705">
    <property type="component" value="Unplaced"/>
</dbReference>
<feature type="transmembrane region" description="Helical" evidence="13">
    <location>
        <begin position="103"/>
        <end position="126"/>
    </location>
</feature>
<evidence type="ECO:0000256" key="6">
    <source>
        <dbReference type="ARBA" id="ARBA00022958"/>
    </source>
</evidence>
<dbReference type="InterPro" id="IPR047871">
    <property type="entry name" value="K_chnl_Slo-like"/>
</dbReference>
<proteinExistence type="predicted"/>
<dbReference type="PROSITE" id="PS51201">
    <property type="entry name" value="RCK_N"/>
    <property type="match status" value="1"/>
</dbReference>
<feature type="region of interest" description="Disordered" evidence="12">
    <location>
        <begin position="556"/>
        <end position="577"/>
    </location>
</feature>
<dbReference type="InterPro" id="IPR003148">
    <property type="entry name" value="RCK_N"/>
</dbReference>
<evidence type="ECO:0000256" key="4">
    <source>
        <dbReference type="ARBA" id="ARBA00022692"/>
    </source>
</evidence>
<evidence type="ECO:0000313" key="16">
    <source>
        <dbReference type="RefSeq" id="XP_025056006.1"/>
    </source>
</evidence>
<dbReference type="GO" id="GO:0015271">
    <property type="term" value="F:outward rectifier potassium channel activity"/>
    <property type="evidence" value="ECO:0007669"/>
    <property type="project" value="TreeGrafter"/>
</dbReference>
<dbReference type="SUPFAM" id="SSF51735">
    <property type="entry name" value="NAD(P)-binding Rossmann-fold domains"/>
    <property type="match status" value="1"/>
</dbReference>
<dbReference type="RefSeq" id="XP_025056006.1">
    <property type="nucleotide sequence ID" value="XM_025200221.1"/>
</dbReference>
<dbReference type="GO" id="GO:0005886">
    <property type="term" value="C:plasma membrane"/>
    <property type="evidence" value="ECO:0007669"/>
    <property type="project" value="UniProtKB-SubCell"/>
</dbReference>
<evidence type="ECO:0000259" key="14">
    <source>
        <dbReference type="PROSITE" id="PS51201"/>
    </source>
</evidence>
<evidence type="ECO:0000256" key="12">
    <source>
        <dbReference type="SAM" id="MobiDB-lite"/>
    </source>
</evidence>
<dbReference type="InterPro" id="IPR013099">
    <property type="entry name" value="K_chnl_dom"/>
</dbReference>
<organism evidence="15 16">
    <name type="scientific">Alligator sinensis</name>
    <name type="common">Chinese alligator</name>
    <dbReference type="NCBI Taxonomy" id="38654"/>
    <lineage>
        <taxon>Eukaryota</taxon>
        <taxon>Metazoa</taxon>
        <taxon>Chordata</taxon>
        <taxon>Craniata</taxon>
        <taxon>Vertebrata</taxon>
        <taxon>Euteleostomi</taxon>
        <taxon>Archelosauria</taxon>
        <taxon>Archosauria</taxon>
        <taxon>Crocodylia</taxon>
        <taxon>Alligatoridae</taxon>
        <taxon>Alligatorinae</taxon>
        <taxon>Alligator</taxon>
    </lineage>
</organism>
<dbReference type="GO" id="GO:0005228">
    <property type="term" value="F:intracellular sodium-activated potassium channel activity"/>
    <property type="evidence" value="ECO:0007669"/>
    <property type="project" value="TreeGrafter"/>
</dbReference>
<feature type="compositionally biased region" description="Polar residues" evidence="12">
    <location>
        <begin position="894"/>
        <end position="909"/>
    </location>
</feature>
<dbReference type="FunFam" id="3.40.50.720:FF:000011">
    <property type="entry name" value="Potassium channel subfamily T member 1"/>
    <property type="match status" value="1"/>
</dbReference>
<keyword evidence="5" id="KW-0631">Potassium channel</keyword>
<dbReference type="Gene3D" id="3.40.50.720">
    <property type="entry name" value="NAD(P)-binding Rossmann-like Domain"/>
    <property type="match status" value="1"/>
</dbReference>
<keyword evidence="15" id="KW-1185">Reference proteome</keyword>